<dbReference type="InterPro" id="IPR033480">
    <property type="entry name" value="sCache_2"/>
</dbReference>
<dbReference type="InterPro" id="IPR004090">
    <property type="entry name" value="Chemotax_Me-accpt_rcpt"/>
</dbReference>
<evidence type="ECO:0000256" key="1">
    <source>
        <dbReference type="ARBA" id="ARBA00004651"/>
    </source>
</evidence>
<dbReference type="Gene3D" id="1.10.287.950">
    <property type="entry name" value="Methyl-accepting chemotaxis protein"/>
    <property type="match status" value="1"/>
</dbReference>
<name>A0A418W0T8_9PROT</name>
<dbReference type="Pfam" id="PF00015">
    <property type="entry name" value="MCPsignal"/>
    <property type="match status" value="1"/>
</dbReference>
<organism evidence="12 13">
    <name type="scientific">Azospirillum cavernae</name>
    <dbReference type="NCBI Taxonomy" id="2320860"/>
    <lineage>
        <taxon>Bacteria</taxon>
        <taxon>Pseudomonadati</taxon>
        <taxon>Pseudomonadota</taxon>
        <taxon>Alphaproteobacteria</taxon>
        <taxon>Rhodospirillales</taxon>
        <taxon>Azospirillaceae</taxon>
        <taxon>Azospirillum</taxon>
    </lineage>
</organism>
<evidence type="ECO:0000256" key="6">
    <source>
        <dbReference type="ARBA" id="ARBA00023224"/>
    </source>
</evidence>
<evidence type="ECO:0000256" key="8">
    <source>
        <dbReference type="PROSITE-ProRule" id="PRU00284"/>
    </source>
</evidence>
<dbReference type="InterPro" id="IPR004089">
    <property type="entry name" value="MCPsignal_dom"/>
</dbReference>
<evidence type="ECO:0000259" key="11">
    <source>
        <dbReference type="PROSITE" id="PS50885"/>
    </source>
</evidence>
<dbReference type="SMART" id="SM01049">
    <property type="entry name" value="Cache_2"/>
    <property type="match status" value="1"/>
</dbReference>
<keyword evidence="5 9" id="KW-0472">Membrane</keyword>
<dbReference type="InterPro" id="IPR003660">
    <property type="entry name" value="HAMP_dom"/>
</dbReference>
<evidence type="ECO:0000256" key="7">
    <source>
        <dbReference type="ARBA" id="ARBA00029447"/>
    </source>
</evidence>
<evidence type="ECO:0000259" key="10">
    <source>
        <dbReference type="PROSITE" id="PS50111"/>
    </source>
</evidence>
<dbReference type="GO" id="GO:0005886">
    <property type="term" value="C:plasma membrane"/>
    <property type="evidence" value="ECO:0007669"/>
    <property type="project" value="UniProtKB-SubCell"/>
</dbReference>
<dbReference type="GO" id="GO:0006935">
    <property type="term" value="P:chemotaxis"/>
    <property type="evidence" value="ECO:0007669"/>
    <property type="project" value="InterPro"/>
</dbReference>
<comment type="similarity">
    <text evidence="7">Belongs to the methyl-accepting chemotaxis (MCP) protein family.</text>
</comment>
<evidence type="ECO:0000256" key="3">
    <source>
        <dbReference type="ARBA" id="ARBA00022692"/>
    </source>
</evidence>
<proteinExistence type="inferred from homology"/>
<reference evidence="12 13" key="1">
    <citation type="submission" date="2018-09" db="EMBL/GenBank/DDBJ databases">
        <authorList>
            <person name="Zhu H."/>
        </authorList>
    </citation>
    <scope>NUCLEOTIDE SEQUENCE [LARGE SCALE GENOMIC DNA]</scope>
    <source>
        <strain evidence="12 13">K2W22B-5</strain>
    </source>
</reference>
<evidence type="ECO:0000256" key="2">
    <source>
        <dbReference type="ARBA" id="ARBA00022475"/>
    </source>
</evidence>
<dbReference type="EMBL" id="QYUL01000001">
    <property type="protein sequence ID" value="RJF83588.1"/>
    <property type="molecule type" value="Genomic_DNA"/>
</dbReference>
<dbReference type="SMART" id="SM00283">
    <property type="entry name" value="MA"/>
    <property type="match status" value="1"/>
</dbReference>
<feature type="transmembrane region" description="Helical" evidence="9">
    <location>
        <begin position="201"/>
        <end position="223"/>
    </location>
</feature>
<evidence type="ECO:0000256" key="9">
    <source>
        <dbReference type="SAM" id="Phobius"/>
    </source>
</evidence>
<evidence type="ECO:0000256" key="4">
    <source>
        <dbReference type="ARBA" id="ARBA00022989"/>
    </source>
</evidence>
<keyword evidence="2" id="KW-1003">Cell membrane</keyword>
<dbReference type="GO" id="GO:0004888">
    <property type="term" value="F:transmembrane signaling receptor activity"/>
    <property type="evidence" value="ECO:0007669"/>
    <property type="project" value="InterPro"/>
</dbReference>
<keyword evidence="6 8" id="KW-0807">Transducer</keyword>
<comment type="subcellular location">
    <subcellularLocation>
        <location evidence="1">Cell membrane</location>
        <topology evidence="1">Multi-pass membrane protein</topology>
    </subcellularLocation>
</comment>
<dbReference type="SMART" id="SM00304">
    <property type="entry name" value="HAMP"/>
    <property type="match status" value="1"/>
</dbReference>
<keyword evidence="3 9" id="KW-0812">Transmembrane</keyword>
<dbReference type="AlphaFoldDB" id="A0A418W0T8"/>
<dbReference type="Gene3D" id="6.10.340.10">
    <property type="match status" value="1"/>
</dbReference>
<dbReference type="PROSITE" id="PS50885">
    <property type="entry name" value="HAMP"/>
    <property type="match status" value="1"/>
</dbReference>
<dbReference type="PROSITE" id="PS50111">
    <property type="entry name" value="CHEMOTAXIS_TRANSDUC_2"/>
    <property type="match status" value="1"/>
</dbReference>
<dbReference type="SUPFAM" id="SSF58104">
    <property type="entry name" value="Methyl-accepting chemotaxis protein (MCP) signaling domain"/>
    <property type="match status" value="1"/>
</dbReference>
<dbReference type="Pfam" id="PF00672">
    <property type="entry name" value="HAMP"/>
    <property type="match status" value="1"/>
</dbReference>
<dbReference type="GO" id="GO:0007165">
    <property type="term" value="P:signal transduction"/>
    <property type="evidence" value="ECO:0007669"/>
    <property type="project" value="UniProtKB-KW"/>
</dbReference>
<accession>A0A418W0T8</accession>
<feature type="domain" description="Methyl-accepting transducer" evidence="10">
    <location>
        <begin position="318"/>
        <end position="543"/>
    </location>
</feature>
<feature type="transmembrane region" description="Helical" evidence="9">
    <location>
        <begin position="21"/>
        <end position="47"/>
    </location>
</feature>
<evidence type="ECO:0000313" key="12">
    <source>
        <dbReference type="EMBL" id="RJF83588.1"/>
    </source>
</evidence>
<dbReference type="Pfam" id="PF17200">
    <property type="entry name" value="sCache_2"/>
    <property type="match status" value="1"/>
</dbReference>
<keyword evidence="4 9" id="KW-1133">Transmembrane helix</keyword>
<dbReference type="PRINTS" id="PR00260">
    <property type="entry name" value="CHEMTRNSDUCR"/>
</dbReference>
<feature type="domain" description="HAMP" evidence="11">
    <location>
        <begin position="224"/>
        <end position="277"/>
    </location>
</feature>
<evidence type="ECO:0000313" key="13">
    <source>
        <dbReference type="Proteomes" id="UP000283458"/>
    </source>
</evidence>
<dbReference type="PANTHER" id="PTHR32089:SF112">
    <property type="entry name" value="LYSOZYME-LIKE PROTEIN-RELATED"/>
    <property type="match status" value="1"/>
</dbReference>
<gene>
    <name evidence="12" type="ORF">D3877_02760</name>
</gene>
<comment type="caution">
    <text evidence="12">The sequence shown here is derived from an EMBL/GenBank/DDBJ whole genome shotgun (WGS) entry which is preliminary data.</text>
</comment>
<dbReference type="Proteomes" id="UP000283458">
    <property type="component" value="Unassembled WGS sequence"/>
</dbReference>
<dbReference type="CDD" id="cd06225">
    <property type="entry name" value="HAMP"/>
    <property type="match status" value="1"/>
</dbReference>
<protein>
    <submittedName>
        <fullName evidence="12">Methyl-accepting chemotaxis protein</fullName>
    </submittedName>
</protein>
<keyword evidence="13" id="KW-1185">Reference proteome</keyword>
<sequence length="574" mass="60370">MPPYLLCTLFKRMVGMQNIKIRIKFVILSLVMLVALTGIGVILLMALRDQQEENSHDKVQAITEAAVNIVTSFEQRVAKGELTLEQAQEAARHSLRAMRYSGGEYIFATDIDGKTYVHGGRPEMEGRNMIEAKDANGVAFIRKLTEGARKGGQFVEYSWPKAGASEASPKVGFAQLSPDWKWVIGTGVYIDNLEADFRRHAMQAGVLGIGLGGAGLILAYLIARSISEPLLRLSVVMRRLSRDDLTVTVPDTERGDEIGEMAKAVGVFKERGVENQRLRQAQEEMQAKAENDRKALLMKLADNFERSIGDVVSAVTASANDMQTSAETLTTTTGAAVSRSTAAAGAAEEAAVSVNTVAGATEELTASIREISRQVSASNDVAAKAVGEASKTNALMGSLARAANEVGDVVSLINSIAGQTNLLALNATIEAARAGEHGKGFAVVASEVKSLATQTARATEDIQAKIGEIQQATGVAVSAIRDIGAVIDQMNSISGAIASAVEQQGAATRDIAGNITQAAAGAQAVSQNVAGASQASSEAGQKAERMLDGAGQLGKVAQRLRGEVNGFLSSIRAA</sequence>
<dbReference type="Gene3D" id="3.30.450.20">
    <property type="entry name" value="PAS domain"/>
    <property type="match status" value="1"/>
</dbReference>
<dbReference type="PANTHER" id="PTHR32089">
    <property type="entry name" value="METHYL-ACCEPTING CHEMOTAXIS PROTEIN MCPB"/>
    <property type="match status" value="1"/>
</dbReference>
<evidence type="ECO:0000256" key="5">
    <source>
        <dbReference type="ARBA" id="ARBA00023136"/>
    </source>
</evidence>